<dbReference type="InterPro" id="IPR002848">
    <property type="entry name" value="Translin_fam"/>
</dbReference>
<evidence type="ECO:0000259" key="7">
    <source>
        <dbReference type="Pfam" id="PF14737"/>
    </source>
</evidence>
<evidence type="ECO:0000256" key="3">
    <source>
        <dbReference type="ARBA" id="ARBA00005902"/>
    </source>
</evidence>
<dbReference type="RefSeq" id="XP_037197284.1">
    <property type="nucleotide sequence ID" value="XM_037330951.1"/>
</dbReference>
<dbReference type="Pfam" id="PF01997">
    <property type="entry name" value="Translin"/>
    <property type="match status" value="1"/>
</dbReference>
<dbReference type="Proteomes" id="UP000531561">
    <property type="component" value="Unassembled WGS sequence"/>
</dbReference>
<dbReference type="InterPro" id="IPR036081">
    <property type="entry name" value="Translin_sf"/>
</dbReference>
<feature type="region of interest" description="Disordered" evidence="6">
    <location>
        <begin position="985"/>
        <end position="1018"/>
    </location>
</feature>
<accession>A0A8H6EN80</accession>
<evidence type="ECO:0000256" key="6">
    <source>
        <dbReference type="SAM" id="MobiDB-lite"/>
    </source>
</evidence>
<dbReference type="OrthoDB" id="432970at2759"/>
<comment type="caution">
    <text evidence="8">The sequence shown here is derived from an EMBL/GenBank/DDBJ whole genome shotgun (WGS) entry which is preliminary data.</text>
</comment>
<proteinExistence type="inferred from homology"/>
<organism evidence="8 9">
    <name type="scientific">Botrytis fragariae</name>
    <dbReference type="NCBI Taxonomy" id="1964551"/>
    <lineage>
        <taxon>Eukaryota</taxon>
        <taxon>Fungi</taxon>
        <taxon>Dikarya</taxon>
        <taxon>Ascomycota</taxon>
        <taxon>Pezizomycotina</taxon>
        <taxon>Leotiomycetes</taxon>
        <taxon>Helotiales</taxon>
        <taxon>Sclerotiniaceae</taxon>
        <taxon>Botrytis</taxon>
    </lineage>
</organism>
<keyword evidence="5" id="KW-0539">Nucleus</keyword>
<dbReference type="Pfam" id="PF14737">
    <property type="entry name" value="DUF4470"/>
    <property type="match status" value="1"/>
</dbReference>
<protein>
    <recommendedName>
        <fullName evidence="7">DUF4470 domain-containing protein</fullName>
    </recommendedName>
</protein>
<reference evidence="8 9" key="1">
    <citation type="journal article" date="2020" name="Phytopathology">
        <title>A high-quality genome resource of Botrytis fragariae, a new and rapidly spreading fungal pathogen causing strawberry gray mold in the U.S.A.</title>
        <authorList>
            <person name="Wu Y."/>
            <person name="Saski C.A."/>
            <person name="Schnabel G."/>
            <person name="Xiao S."/>
            <person name="Hu M."/>
        </authorList>
    </citation>
    <scope>NUCLEOTIDE SEQUENCE [LARGE SCALE GENOMIC DNA]</scope>
    <source>
        <strain evidence="8 9">BVB16</strain>
    </source>
</reference>
<dbReference type="GO" id="GO:0043565">
    <property type="term" value="F:sequence-specific DNA binding"/>
    <property type="evidence" value="ECO:0007669"/>
    <property type="project" value="InterPro"/>
</dbReference>
<dbReference type="FunFam" id="1.20.58.200:FF:000004">
    <property type="entry name" value="Translin-associated factor TraX, putative"/>
    <property type="match status" value="1"/>
</dbReference>
<evidence type="ECO:0000256" key="2">
    <source>
        <dbReference type="ARBA" id="ARBA00004496"/>
    </source>
</evidence>
<feature type="compositionally biased region" description="Basic and acidic residues" evidence="6">
    <location>
        <begin position="1"/>
        <end position="37"/>
    </location>
</feature>
<name>A0A8H6EN80_9HELO</name>
<evidence type="ECO:0000256" key="1">
    <source>
        <dbReference type="ARBA" id="ARBA00004123"/>
    </source>
</evidence>
<feature type="region of interest" description="Disordered" evidence="6">
    <location>
        <begin position="1"/>
        <end position="39"/>
    </location>
</feature>
<evidence type="ECO:0000313" key="9">
    <source>
        <dbReference type="Proteomes" id="UP000531561"/>
    </source>
</evidence>
<keyword evidence="9" id="KW-1185">Reference proteome</keyword>
<dbReference type="GeneID" id="59254643"/>
<comment type="similarity">
    <text evidence="3">Belongs to the translin family.</text>
</comment>
<gene>
    <name evidence="8" type="ORF">Bfra_000505</name>
</gene>
<evidence type="ECO:0000256" key="5">
    <source>
        <dbReference type="ARBA" id="ARBA00023242"/>
    </source>
</evidence>
<dbReference type="CDD" id="cd14820">
    <property type="entry name" value="TRAX"/>
    <property type="match status" value="1"/>
</dbReference>
<keyword evidence="4" id="KW-0963">Cytoplasm</keyword>
<dbReference type="InterPro" id="IPR027974">
    <property type="entry name" value="DUF4470"/>
</dbReference>
<dbReference type="Gene3D" id="1.20.58.190">
    <property type="entry name" value="Translin, domain 1"/>
    <property type="match status" value="1"/>
</dbReference>
<evidence type="ECO:0000256" key="4">
    <source>
        <dbReference type="ARBA" id="ARBA00022490"/>
    </source>
</evidence>
<evidence type="ECO:0000313" key="8">
    <source>
        <dbReference type="EMBL" id="KAF5878339.1"/>
    </source>
</evidence>
<dbReference type="InterPro" id="IPR016069">
    <property type="entry name" value="Translin_C"/>
</dbReference>
<dbReference type="EMBL" id="JABFCT010000002">
    <property type="protein sequence ID" value="KAF5878339.1"/>
    <property type="molecule type" value="Genomic_DNA"/>
</dbReference>
<dbReference type="PANTHER" id="PTHR10741">
    <property type="entry name" value="TRANSLIN AND TRANSLIN ASSOCIATED PROTEIN X"/>
    <property type="match status" value="1"/>
</dbReference>
<comment type="subcellular location">
    <subcellularLocation>
        <location evidence="2">Cytoplasm</location>
    </subcellularLocation>
    <subcellularLocation>
        <location evidence="1">Nucleus</location>
    </subcellularLocation>
</comment>
<sequence length="1361" mass="151725">MQESKAQSEDMPGIKRQHDGTSKEKSERKFEGSEEKAGASISPFMPMFEGFRAELDEHHDRRERIIKAGRDITAGSKKIVQKLHQPLPQRIAKETSERLATINDLFAGISPDLTGINSWRYQRQISGGIQEYMEAVSFSHYLTEQKLVPLDAAQASLPEAVNLTGDDYVLGIFDLVGEMMRFAITRMATDGELPGKEERTILADLRDIRMRFEELDTTRCGNVGLGRDVEKKMEVMRTCVEKVETAVYGMIVRGRERPKGWVMDMPDDSKGAVETVNLLEYHAAKSDGEGTDILLLACGDPRSILYSLFCEDKPGNEKFSFVCCDIDPAILARNIILFSLIIDNAASYGSQSPHDRTRIGAIWNLFYHYQIPQEDLKLLQDQSEKLLSYSKSPETWAESPYSSTTFASLQTLEGVRKIWEKYAIQRSAEEQQKYEAPRRHTLSEIRQKFSHGGGACVTYSAGVHWFAGLNPGWDALKGYWEKGVVAGNEGDVKALGFGGKGVLNPTFMVSAISEDFIVPFTSDPLSAYHVPQVFDNPLSEKQRMEALATSAKQDFAGWCKAFAQYAAAGSVLINAYMGDAVTFSYELASRGRSRNTSVITRLYADSWSAKPMLLDGPGASLLPPSFEVIDTSNIVDYYGHLNILPATVPLLSRTFSSVLYTESLRISSLDLKQNLKAALLMDVNLASLLFGLTPSGQIMGYTTYNNYSEDMTQQTSSHRYRTRLPWRFPSFGDHHYCSTSSQPIKIEVDADELSQLCFNTYMKMFSIENLKNRIAPGVRPLRSQTMNCYTRLSFVNILHLIKQNTTTDWVSFCTSLQKKIAADTVSHIGAKTVLEIFTHIDISNFVPGTRGYDTAYYSFVTMVVPRRDLEIFLQPDSTPHPGLHAYVFRPNTNEENLFFSLDGFFGTLKPQTDPELCGEFIEDPQGWAGDSDLIISFPVPAHIVKGKKWHIGLCVTIDMNGSGYMMDLGPEMVVSSVSGKNKKRVTVSKVPPGIPKSRLQPAPEIASEQPSIEQSNNSESRITIAATKLNESVALQATYRFVDGTEETKALQKAALVTLSDITPCSILLNIGEFSHRLIFPYPIDGTKATTKIARKSLWIQVNVPLAPSLKSGGYDQNPFPVITSPSNQPAIWALPRINLSTLPWVKSSNPDWLEDVDDQVYSGREKRMLRNKDTSTSDFPSALLQLKHTLAEIMVHMDETKLCGVFVKGATMSENVGDLLLVSNGLRHSRETSSLVFDGWVISDVLGQRPFPPALLHLMSYPVTHNEHILWKKMIPAAVESCRRGWEHDSSCAYRDTQAPLSIEPYVSPICKCGEGKDVGDFPEDLTVEPFKTRATRIALPLFSAVSYVEAMDPPELSHS</sequence>
<dbReference type="InterPro" id="IPR016068">
    <property type="entry name" value="Translin_N"/>
</dbReference>
<dbReference type="Gene3D" id="1.20.58.200">
    <property type="entry name" value="Translin, domain 2"/>
    <property type="match status" value="1"/>
</dbReference>
<feature type="domain" description="DUF4470" evidence="7">
    <location>
        <begin position="271"/>
        <end position="371"/>
    </location>
</feature>
<dbReference type="GO" id="GO:0005634">
    <property type="term" value="C:nucleus"/>
    <property type="evidence" value="ECO:0007669"/>
    <property type="project" value="UniProtKB-SubCell"/>
</dbReference>
<dbReference type="GO" id="GO:0005737">
    <property type="term" value="C:cytoplasm"/>
    <property type="evidence" value="ECO:0007669"/>
    <property type="project" value="UniProtKB-SubCell"/>
</dbReference>
<feature type="compositionally biased region" description="Polar residues" evidence="6">
    <location>
        <begin position="1008"/>
        <end position="1018"/>
    </location>
</feature>
<dbReference type="SUPFAM" id="SSF74784">
    <property type="entry name" value="Translin"/>
    <property type="match status" value="1"/>
</dbReference>